<gene>
    <name evidence="1" type="ORF">ISF26_09480</name>
</gene>
<sequence length="96" mass="10871">MSQIDSLLGEYGWDSEEELVTLLPEHVASVLERYLQGDLLAEDVEEWAGAIEGRDDIGYPVETREILKDVIFELAQPFLTAPLSREIAFSLLTQLY</sequence>
<accession>A0ABY3PRR4</accession>
<evidence type="ECO:0000313" key="1">
    <source>
        <dbReference type="EMBL" id="UFP96416.1"/>
    </source>
</evidence>
<proteinExistence type="predicted"/>
<dbReference type="Proteomes" id="UP001054846">
    <property type="component" value="Chromosome"/>
</dbReference>
<reference evidence="1 2" key="1">
    <citation type="journal article" date="2021" name="Genome Biol. Evol.">
        <title>Complete Genome Sequencing of a Novel Gloeobacter Species from a Waterfall Cave in Mexico.</title>
        <authorList>
            <person name="Saw J.H."/>
            <person name="Cardona T."/>
            <person name="Montejano G."/>
        </authorList>
    </citation>
    <scope>NUCLEOTIDE SEQUENCE [LARGE SCALE GENOMIC DNA]</scope>
    <source>
        <strain evidence="1">MG652769</strain>
    </source>
</reference>
<protein>
    <submittedName>
        <fullName evidence="1">Uncharacterized protein</fullName>
    </submittedName>
</protein>
<name>A0ABY3PRR4_9CYAN</name>
<keyword evidence="2" id="KW-1185">Reference proteome</keyword>
<evidence type="ECO:0000313" key="2">
    <source>
        <dbReference type="Proteomes" id="UP001054846"/>
    </source>
</evidence>
<dbReference type="RefSeq" id="WP_230843656.1">
    <property type="nucleotide sequence ID" value="NZ_CP063845.1"/>
</dbReference>
<dbReference type="EMBL" id="CP063845">
    <property type="protein sequence ID" value="UFP96416.1"/>
    <property type="molecule type" value="Genomic_DNA"/>
</dbReference>
<organism evidence="1 2">
    <name type="scientific">Gloeobacter morelensis MG652769</name>
    <dbReference type="NCBI Taxonomy" id="2781736"/>
    <lineage>
        <taxon>Bacteria</taxon>
        <taxon>Bacillati</taxon>
        <taxon>Cyanobacteriota</taxon>
        <taxon>Cyanophyceae</taxon>
        <taxon>Gloeobacterales</taxon>
        <taxon>Gloeobacteraceae</taxon>
        <taxon>Gloeobacter</taxon>
        <taxon>Gloeobacter morelensis</taxon>
    </lineage>
</organism>